<dbReference type="EMBL" id="CM056820">
    <property type="protein sequence ID" value="KAJ8615594.1"/>
    <property type="molecule type" value="Genomic_DNA"/>
</dbReference>
<dbReference type="Proteomes" id="UP001234297">
    <property type="component" value="Chromosome 12"/>
</dbReference>
<protein>
    <submittedName>
        <fullName evidence="1">Uncharacterized protein</fullName>
    </submittedName>
</protein>
<sequence>MDAAASRPAVVIDNGTGYTKMGFAGNVEPCFIVPTVVAVNESFSKESRGSGKGNWSAQHSAGVMADLDFCIGEEALTRSRSSSTYNLSYPIHHGQVENWDAMERFWQQCIFNYLRCDPEDHYFLLTESPLTAPENREYTGEIMFETFNVPGLYIAVQPVLALAAGYTTSKCEMTGVVVDVGDGATHIVPVADGYVIGSSIKSIPIAGRDVTVFIQQLLRERGEHVPPEESFEVARKVKEMYCYTSSDIVKEFGKHDREPSKYIKQWTGIKPKTGAPYSFDIGYERFLGPEIFFNPEIYSSDFITPLPAVVDKCIQSSPIDTRRALYKNIVLSGGSTMFKDFHRRLQRDLKKIVDARMTASDARHGGDVKSQPVEVSVVSHPIQSFAVWFGGSVLASTPEFYSACHTKAEYEEYGASICRTNPVFKGICLQFQMDPMGEEQIDYEDDEYGGGQKLQFQGSGAIPALADEELMGEDDEYDDLYNDVNVGEGFMQSLNHRKEMSVPLGRGLENGGLQNQKIDDGPGSRVPDTGPPQGVTIPSVVMDSKSSNVGANFSNAEQKRSSFSSAKGFGEGGGNYADGVSQKATVVDMARGNQVENIGFRGSVLTAPKIGPDPGQMPGKFVGGPSSLPDTGTIGARNGHPMVVNPTGTVANQPIVNDNSSRPILESGPTMLFVGELHWWTTDADLESILSQYGRVKEIKFYDERASGKSKGYCHVEFYDTSAAVACKEGMNGHMFNGRACVVAFASPQTVRQMGAAYMNKNQAQGQPQVPGRRPMNDGVGRGGGSNYQSGDGTRNYGRGGWGRGGGQGFNRGQGGPMRGRGGPMGGRGMVGNTGGVGGGAGGGPYGQGLANPALGGPAGGLMHPQSMMGAAFDPTYMGRGAAYGGFSGAAFPGMMPSFPTMNTVALPGVAPHVNPAFFGRGMTTNGMAMMGASGMEGHNSGMWADTSMAGWGGSAGDEHGRRTRESSYGGDDVTSDYGYGETGHERGRSNVSREDRGPERDWSSNSDRRHRDDRELDRDRSDKDRYREEKDGHRDHRQRERDWDNEDDWDRGQSSSRSRSKSRMIQEDDHRSRSRDADYGKRRRLPSE</sequence>
<reference evidence="1 2" key="1">
    <citation type="journal article" date="2022" name="Hortic Res">
        <title>A haplotype resolved chromosomal level avocado genome allows analysis of novel avocado genes.</title>
        <authorList>
            <person name="Nath O."/>
            <person name="Fletcher S.J."/>
            <person name="Hayward A."/>
            <person name="Shaw L.M."/>
            <person name="Masouleh A.K."/>
            <person name="Furtado A."/>
            <person name="Henry R.J."/>
            <person name="Mitter N."/>
        </authorList>
    </citation>
    <scope>NUCLEOTIDE SEQUENCE [LARGE SCALE GENOMIC DNA]</scope>
    <source>
        <strain evidence="2">cv. Hass</strain>
    </source>
</reference>
<gene>
    <name evidence="1" type="ORF">MRB53_034966</name>
</gene>
<accession>A0ACC2K3A1</accession>
<comment type="caution">
    <text evidence="1">The sequence shown here is derived from an EMBL/GenBank/DDBJ whole genome shotgun (WGS) entry which is preliminary data.</text>
</comment>
<name>A0ACC2K3A1_PERAE</name>
<proteinExistence type="predicted"/>
<evidence type="ECO:0000313" key="2">
    <source>
        <dbReference type="Proteomes" id="UP001234297"/>
    </source>
</evidence>
<evidence type="ECO:0000313" key="1">
    <source>
        <dbReference type="EMBL" id="KAJ8615594.1"/>
    </source>
</evidence>
<organism evidence="1 2">
    <name type="scientific">Persea americana</name>
    <name type="common">Avocado</name>
    <dbReference type="NCBI Taxonomy" id="3435"/>
    <lineage>
        <taxon>Eukaryota</taxon>
        <taxon>Viridiplantae</taxon>
        <taxon>Streptophyta</taxon>
        <taxon>Embryophyta</taxon>
        <taxon>Tracheophyta</taxon>
        <taxon>Spermatophyta</taxon>
        <taxon>Magnoliopsida</taxon>
        <taxon>Magnoliidae</taxon>
        <taxon>Laurales</taxon>
        <taxon>Lauraceae</taxon>
        <taxon>Persea</taxon>
    </lineage>
</organism>
<keyword evidence="2" id="KW-1185">Reference proteome</keyword>